<organism evidence="1 2">
    <name type="scientific">Chitinophaga barathri</name>
    <dbReference type="NCBI Taxonomy" id="1647451"/>
    <lineage>
        <taxon>Bacteria</taxon>
        <taxon>Pseudomonadati</taxon>
        <taxon>Bacteroidota</taxon>
        <taxon>Chitinophagia</taxon>
        <taxon>Chitinophagales</taxon>
        <taxon>Chitinophagaceae</taxon>
        <taxon>Chitinophaga</taxon>
    </lineage>
</organism>
<sequence length="259" mass="29952">MLLFACSGAFAQTPSPPPYTFGFIPASISETDFSFPLVKKWKLDGEVDLQFVTQGSYDNGNPFAYGQRFVIRPWISYSGLKNMKFWLGYAHNKKYEIKEAGNYETLERRLIVMGSFAQKMPKGSLFQQIRFETKFFDDREGIDRVIPRVRARVGFNHFLRQDNPKAWLKTPNVSYYMELMLKFADKDYAPNRFDIFRQSVYYSAGLTKNLHALAGVIAQMQLRTNGTQFDIYYGPIFSLRYSITPKERETFDNVDGGAD</sequence>
<accession>A0A3N4MCS8</accession>
<proteinExistence type="predicted"/>
<dbReference type="Pfam" id="PF10677">
    <property type="entry name" value="DUF2490"/>
    <property type="match status" value="1"/>
</dbReference>
<dbReference type="AlphaFoldDB" id="A0A3N4MCS8"/>
<dbReference type="EMBL" id="RMBX01000004">
    <property type="protein sequence ID" value="RPD41674.1"/>
    <property type="molecule type" value="Genomic_DNA"/>
</dbReference>
<dbReference type="InterPro" id="IPR019619">
    <property type="entry name" value="DUF2490"/>
</dbReference>
<keyword evidence="2" id="KW-1185">Reference proteome</keyword>
<evidence type="ECO:0000313" key="2">
    <source>
        <dbReference type="Proteomes" id="UP000279089"/>
    </source>
</evidence>
<gene>
    <name evidence="1" type="ORF">EG028_09355</name>
</gene>
<reference evidence="2" key="1">
    <citation type="submission" date="2018-11" db="EMBL/GenBank/DDBJ databases">
        <title>Chitinophaga lutea sp.nov., isolate from arsenic contaminated soil.</title>
        <authorList>
            <person name="Zong Y."/>
        </authorList>
    </citation>
    <scope>NUCLEOTIDE SEQUENCE [LARGE SCALE GENOMIC DNA]</scope>
    <source>
        <strain evidence="2">YLT18</strain>
    </source>
</reference>
<comment type="caution">
    <text evidence="1">The sequence shown here is derived from an EMBL/GenBank/DDBJ whole genome shotgun (WGS) entry which is preliminary data.</text>
</comment>
<protein>
    <submittedName>
        <fullName evidence="1">DUF2490 domain-containing protein</fullName>
    </submittedName>
</protein>
<dbReference type="Proteomes" id="UP000279089">
    <property type="component" value="Unassembled WGS sequence"/>
</dbReference>
<evidence type="ECO:0000313" key="1">
    <source>
        <dbReference type="EMBL" id="RPD41674.1"/>
    </source>
</evidence>
<name>A0A3N4MCS8_9BACT</name>
<dbReference type="OrthoDB" id="1327196at2"/>